<sequence>MPRTNPGSKRTTRSCTTANTSSSATTSASIPASAPTARTRRPAARQNNRVYGYQRSAPARNSTVFLPFSVGENDLISDPVPHYSAASIDPPVIEIADNDSSDQSNAPPPYSLLPPQTNYPEFPVTNNDSAIPPVASSSRRPAPFSVTTLIPSLTTNRNFINNGKGRASNTHKMVRYSSPLTTASIVRRKNGAIQRPSTNTSVRANFGSLNRSSSEFRTHLAAASNRRSYTPYDHSKKLKAIEELTGIRNTSVNPFDLVVLKGIRRKPITEVKKCFIDLEVYIDMIGNIKFVDDRTEILVIKSYKKAFLSKLKIFPAIKIVYS</sequence>
<organism evidence="2 3">
    <name type="scientific">Smittium culicis</name>
    <dbReference type="NCBI Taxonomy" id="133412"/>
    <lineage>
        <taxon>Eukaryota</taxon>
        <taxon>Fungi</taxon>
        <taxon>Fungi incertae sedis</taxon>
        <taxon>Zoopagomycota</taxon>
        <taxon>Kickxellomycotina</taxon>
        <taxon>Harpellomycetes</taxon>
        <taxon>Harpellales</taxon>
        <taxon>Legeriomycetaceae</taxon>
        <taxon>Smittium</taxon>
    </lineage>
</organism>
<accession>A0A1R1XQH8</accession>
<feature type="region of interest" description="Disordered" evidence="1">
    <location>
        <begin position="1"/>
        <end position="55"/>
    </location>
</feature>
<dbReference type="Proteomes" id="UP000187429">
    <property type="component" value="Unassembled WGS sequence"/>
</dbReference>
<name>A0A1R1XQH8_9FUNG</name>
<dbReference type="EMBL" id="LSSM01003758">
    <property type="protein sequence ID" value="OMJ16854.1"/>
    <property type="molecule type" value="Genomic_DNA"/>
</dbReference>
<protein>
    <submittedName>
        <fullName evidence="2">Uncharacterized protein</fullName>
    </submittedName>
</protein>
<proteinExistence type="predicted"/>
<dbReference type="OrthoDB" id="5644385at2759"/>
<evidence type="ECO:0000313" key="3">
    <source>
        <dbReference type="Proteomes" id="UP000187429"/>
    </source>
</evidence>
<keyword evidence="3" id="KW-1185">Reference proteome</keyword>
<evidence type="ECO:0000256" key="1">
    <source>
        <dbReference type="SAM" id="MobiDB-lite"/>
    </source>
</evidence>
<evidence type="ECO:0000313" key="2">
    <source>
        <dbReference type="EMBL" id="OMJ16854.1"/>
    </source>
</evidence>
<comment type="caution">
    <text evidence="2">The sequence shown here is derived from an EMBL/GenBank/DDBJ whole genome shotgun (WGS) entry which is preliminary data.</text>
</comment>
<reference evidence="3" key="1">
    <citation type="submission" date="2017-01" db="EMBL/GenBank/DDBJ databases">
        <authorList>
            <person name="Wang Y."/>
            <person name="White M."/>
            <person name="Kvist S."/>
            <person name="Moncalvo J.-M."/>
        </authorList>
    </citation>
    <scope>NUCLEOTIDE SEQUENCE [LARGE SCALE GENOMIC DNA]</scope>
    <source>
        <strain evidence="3">ID-206-W2</strain>
    </source>
</reference>
<feature type="compositionally biased region" description="Low complexity" evidence="1">
    <location>
        <begin position="13"/>
        <end position="37"/>
    </location>
</feature>
<gene>
    <name evidence="2" type="ORF">AYI69_g7673</name>
</gene>
<dbReference type="AlphaFoldDB" id="A0A1R1XQH8"/>